<dbReference type="KEGG" id="lnu:N7U66_13960"/>
<organism evidence="1 2">
    <name type="scientific">Lacinutrix neustonica</name>
    <dbReference type="NCBI Taxonomy" id="2980107"/>
    <lineage>
        <taxon>Bacteria</taxon>
        <taxon>Pseudomonadati</taxon>
        <taxon>Bacteroidota</taxon>
        <taxon>Flavobacteriia</taxon>
        <taxon>Flavobacteriales</taxon>
        <taxon>Flavobacteriaceae</taxon>
        <taxon>Lacinutrix</taxon>
    </lineage>
</organism>
<sequence>MMQVGNSVFGVVIDDKMHELYDMGKPYRQEPTDGILAEVRGKLIPKPEGKEGWPFNVEIKEIINVKKLNPTQNEIVKIGK</sequence>
<reference evidence="1" key="1">
    <citation type="submission" date="2022-11" db="EMBL/GenBank/DDBJ databases">
        <title>Lacinutrix neustonica HL-RS19T sp. nov., isolated from the surface microlayer sample of brackish Lake Shihwa.</title>
        <authorList>
            <person name="Choi J.Y."/>
            <person name="Hwang C.Y."/>
        </authorList>
    </citation>
    <scope>NUCLEOTIDE SEQUENCE</scope>
    <source>
        <strain evidence="1">HL-RS19</strain>
    </source>
</reference>
<evidence type="ECO:0000313" key="1">
    <source>
        <dbReference type="EMBL" id="WAC01226.1"/>
    </source>
</evidence>
<dbReference type="RefSeq" id="WP_267675842.1">
    <property type="nucleotide sequence ID" value="NZ_CP113088.1"/>
</dbReference>
<keyword evidence="2" id="KW-1185">Reference proteome</keyword>
<name>A0A9E8MTV2_9FLAO</name>
<evidence type="ECO:0000313" key="2">
    <source>
        <dbReference type="Proteomes" id="UP001164705"/>
    </source>
</evidence>
<dbReference type="EMBL" id="CP113088">
    <property type="protein sequence ID" value="WAC01226.1"/>
    <property type="molecule type" value="Genomic_DNA"/>
</dbReference>
<accession>A0A9E8MTV2</accession>
<protein>
    <submittedName>
        <fullName evidence="1">Uncharacterized protein</fullName>
    </submittedName>
</protein>
<dbReference type="AlphaFoldDB" id="A0A9E8MTV2"/>
<gene>
    <name evidence="1" type="ORF">N7U66_13960</name>
</gene>
<dbReference type="Proteomes" id="UP001164705">
    <property type="component" value="Chromosome"/>
</dbReference>
<proteinExistence type="predicted"/>